<organism evidence="2 3">
    <name type="scientific">Ditylenchus dipsaci</name>
    <dbReference type="NCBI Taxonomy" id="166011"/>
    <lineage>
        <taxon>Eukaryota</taxon>
        <taxon>Metazoa</taxon>
        <taxon>Ecdysozoa</taxon>
        <taxon>Nematoda</taxon>
        <taxon>Chromadorea</taxon>
        <taxon>Rhabditida</taxon>
        <taxon>Tylenchina</taxon>
        <taxon>Tylenchomorpha</taxon>
        <taxon>Sphaerularioidea</taxon>
        <taxon>Anguinidae</taxon>
        <taxon>Anguininae</taxon>
        <taxon>Ditylenchus</taxon>
    </lineage>
</organism>
<feature type="region of interest" description="Disordered" evidence="1">
    <location>
        <begin position="69"/>
        <end position="113"/>
    </location>
</feature>
<proteinExistence type="predicted"/>
<feature type="compositionally biased region" description="Polar residues" evidence="1">
    <location>
        <begin position="1"/>
        <end position="21"/>
    </location>
</feature>
<evidence type="ECO:0000313" key="3">
    <source>
        <dbReference type="WBParaSite" id="jg15571"/>
    </source>
</evidence>
<evidence type="ECO:0000256" key="1">
    <source>
        <dbReference type="SAM" id="MobiDB-lite"/>
    </source>
</evidence>
<feature type="region of interest" description="Disordered" evidence="1">
    <location>
        <begin position="172"/>
        <end position="221"/>
    </location>
</feature>
<feature type="compositionally biased region" description="Basic and acidic residues" evidence="1">
    <location>
        <begin position="197"/>
        <end position="208"/>
    </location>
</feature>
<accession>A0A915D3W3</accession>
<dbReference type="AlphaFoldDB" id="A0A915D3W3"/>
<name>A0A915D3W3_9BILA</name>
<feature type="region of interest" description="Disordered" evidence="1">
    <location>
        <begin position="1"/>
        <end position="31"/>
    </location>
</feature>
<evidence type="ECO:0000313" key="2">
    <source>
        <dbReference type="Proteomes" id="UP000887574"/>
    </source>
</evidence>
<sequence>MQKTIIVSKSSNLAGSPTMDHNNGVIPGGPAPASSKYVFVQQQPNTLQQQQQPNIVNQGQVQQIPYSNAEKQQVHHLSQQQQAQPSYGVDSSSGQPSLMQAGQASQFQPIPQQTSYSVQKTTYTTPIISSIDQSMPHNILDEALNDAENFDGLLDEGAYGERALQPIEQVEKKEEEEMELLPEQSSAHPEPSTTQDNEVKNEDVDESKPIPPVNLSKSGPLLQYKTPPGIQLLKKYYIRYIYDYLTHSITRLYSEKNKSIQNVTLCLGYRLVG</sequence>
<feature type="compositionally biased region" description="Low complexity" evidence="1">
    <location>
        <begin position="75"/>
        <end position="84"/>
    </location>
</feature>
<protein>
    <submittedName>
        <fullName evidence="3">Uncharacterized protein</fullName>
    </submittedName>
</protein>
<dbReference type="WBParaSite" id="jg15571">
    <property type="protein sequence ID" value="jg15571"/>
    <property type="gene ID" value="jg15571"/>
</dbReference>
<reference evidence="3" key="1">
    <citation type="submission" date="2022-11" db="UniProtKB">
        <authorList>
            <consortium name="WormBaseParasite"/>
        </authorList>
    </citation>
    <scope>IDENTIFICATION</scope>
</reference>
<dbReference type="Proteomes" id="UP000887574">
    <property type="component" value="Unplaced"/>
</dbReference>
<feature type="compositionally biased region" description="Polar residues" evidence="1">
    <location>
        <begin position="89"/>
        <end position="113"/>
    </location>
</feature>
<keyword evidence="2" id="KW-1185">Reference proteome</keyword>
<feature type="compositionally biased region" description="Polar residues" evidence="1">
    <location>
        <begin position="185"/>
        <end position="196"/>
    </location>
</feature>